<dbReference type="PROSITE" id="PS50405">
    <property type="entry name" value="GST_CTER"/>
    <property type="match status" value="1"/>
</dbReference>
<gene>
    <name evidence="5" type="ORF">QYM36_010281</name>
</gene>
<comment type="caution">
    <text evidence="5">The sequence shown here is derived from an EMBL/GenBank/DDBJ whole genome shotgun (WGS) entry which is preliminary data.</text>
</comment>
<dbReference type="GO" id="GO:0045174">
    <property type="term" value="F:glutathione dehydrogenase (ascorbate) activity"/>
    <property type="evidence" value="ECO:0007669"/>
    <property type="project" value="TreeGrafter"/>
</dbReference>
<dbReference type="InterPro" id="IPR036282">
    <property type="entry name" value="Glutathione-S-Trfase_C_sf"/>
</dbReference>
<dbReference type="SUPFAM" id="SSF52833">
    <property type="entry name" value="Thioredoxin-like"/>
    <property type="match status" value="1"/>
</dbReference>
<evidence type="ECO:0000256" key="2">
    <source>
        <dbReference type="ARBA" id="ARBA00023002"/>
    </source>
</evidence>
<dbReference type="GO" id="GO:0006749">
    <property type="term" value="P:glutathione metabolic process"/>
    <property type="evidence" value="ECO:0007669"/>
    <property type="project" value="TreeGrafter"/>
</dbReference>
<evidence type="ECO:0000313" key="5">
    <source>
        <dbReference type="EMBL" id="KAK2715652.1"/>
    </source>
</evidence>
<dbReference type="SUPFAM" id="SSF47616">
    <property type="entry name" value="GST C-terminal domain-like"/>
    <property type="match status" value="1"/>
</dbReference>
<dbReference type="PRINTS" id="PR01625">
    <property type="entry name" value="GSTRNSFRASEO"/>
</dbReference>
<dbReference type="InterPro" id="IPR005442">
    <property type="entry name" value="GST_omega"/>
</dbReference>
<comment type="similarity">
    <text evidence="1">Belongs to the GST superfamily. Omega family.</text>
</comment>
<dbReference type="PANTHER" id="PTHR43968">
    <property type="match status" value="1"/>
</dbReference>
<dbReference type="EMBL" id="JAVRJZ010000012">
    <property type="protein sequence ID" value="KAK2715652.1"/>
    <property type="molecule type" value="Genomic_DNA"/>
</dbReference>
<keyword evidence="6" id="KW-1185">Reference proteome</keyword>
<dbReference type="Proteomes" id="UP001187531">
    <property type="component" value="Unassembled WGS sequence"/>
</dbReference>
<dbReference type="SFLD" id="SFLDG00358">
    <property type="entry name" value="Main_(cytGST)"/>
    <property type="match status" value="1"/>
</dbReference>
<dbReference type="AlphaFoldDB" id="A0AA88I5H1"/>
<dbReference type="InterPro" id="IPR036249">
    <property type="entry name" value="Thioredoxin-like_sf"/>
</dbReference>
<proteinExistence type="inferred from homology"/>
<evidence type="ECO:0000259" key="3">
    <source>
        <dbReference type="PROSITE" id="PS50404"/>
    </source>
</evidence>
<dbReference type="InterPro" id="IPR010987">
    <property type="entry name" value="Glutathione-S-Trfase_C-like"/>
</dbReference>
<organism evidence="5 6">
    <name type="scientific">Artemia franciscana</name>
    <name type="common">Brine shrimp</name>
    <name type="synonym">Artemia sanfranciscana</name>
    <dbReference type="NCBI Taxonomy" id="6661"/>
    <lineage>
        <taxon>Eukaryota</taxon>
        <taxon>Metazoa</taxon>
        <taxon>Ecdysozoa</taxon>
        <taxon>Arthropoda</taxon>
        <taxon>Crustacea</taxon>
        <taxon>Branchiopoda</taxon>
        <taxon>Anostraca</taxon>
        <taxon>Artemiidae</taxon>
        <taxon>Artemia</taxon>
    </lineage>
</organism>
<dbReference type="Pfam" id="PF13417">
    <property type="entry name" value="GST_N_3"/>
    <property type="match status" value="1"/>
</dbReference>
<dbReference type="Gene3D" id="3.40.30.10">
    <property type="entry name" value="Glutaredoxin"/>
    <property type="match status" value="1"/>
</dbReference>
<dbReference type="FunFam" id="1.20.1050.10:FF:000009">
    <property type="entry name" value="Glutathione S-transferase omega-1"/>
    <property type="match status" value="1"/>
</dbReference>
<name>A0AA88I5H1_ARTSF</name>
<dbReference type="GO" id="GO:0004364">
    <property type="term" value="F:glutathione transferase activity"/>
    <property type="evidence" value="ECO:0007669"/>
    <property type="project" value="InterPro"/>
</dbReference>
<sequence>MDPKAVTAHLANGSSAPAPVGGSEVRLFTFEFCPHGHRIRLLLSAKKIPHDIVYINPTSIPDWYTKKNSTGKLPGIEHNGSMIIESPVIVEYLEEAFMPNPMHRSESVQRAYDRILLLNFNTKVGQNLAYLVKNKGAADKDRRIAEATDVLNHFEGQLVKRGTPFYAGSKPGMLDYSIWPWLERMQALSQIYGNSLEMAKEKYPNMRTWWQRMTEDSSVKVSFHGSDAHLEFIKQELQGQAVYK</sequence>
<keyword evidence="2" id="KW-0560">Oxidoreductase</keyword>
<dbReference type="InterPro" id="IPR050983">
    <property type="entry name" value="GST_Omega/HSP26"/>
</dbReference>
<dbReference type="PANTHER" id="PTHR43968:SF6">
    <property type="entry name" value="GLUTATHIONE S-TRANSFERASE OMEGA"/>
    <property type="match status" value="1"/>
</dbReference>
<evidence type="ECO:0000313" key="6">
    <source>
        <dbReference type="Proteomes" id="UP001187531"/>
    </source>
</evidence>
<feature type="domain" description="GST C-terminal" evidence="4">
    <location>
        <begin position="106"/>
        <end position="237"/>
    </location>
</feature>
<evidence type="ECO:0000259" key="4">
    <source>
        <dbReference type="PROSITE" id="PS50405"/>
    </source>
</evidence>
<protein>
    <submittedName>
        <fullName evidence="5">Uncharacterized protein</fullName>
    </submittedName>
</protein>
<dbReference type="Pfam" id="PF13410">
    <property type="entry name" value="GST_C_2"/>
    <property type="match status" value="1"/>
</dbReference>
<dbReference type="FunFam" id="3.40.30.10:FF:000123">
    <property type="entry name" value="Glutathione transferase o1"/>
    <property type="match status" value="1"/>
</dbReference>
<reference evidence="5" key="1">
    <citation type="submission" date="2023-07" db="EMBL/GenBank/DDBJ databases">
        <title>Chromosome-level genome assembly of Artemia franciscana.</title>
        <authorList>
            <person name="Jo E."/>
        </authorList>
    </citation>
    <scope>NUCLEOTIDE SEQUENCE</scope>
    <source>
        <tissue evidence="5">Whole body</tissue>
    </source>
</reference>
<dbReference type="GO" id="GO:0005737">
    <property type="term" value="C:cytoplasm"/>
    <property type="evidence" value="ECO:0007669"/>
    <property type="project" value="InterPro"/>
</dbReference>
<dbReference type="Gene3D" id="1.20.1050.10">
    <property type="match status" value="1"/>
</dbReference>
<dbReference type="InterPro" id="IPR040079">
    <property type="entry name" value="Glutathione_S-Trfase"/>
</dbReference>
<evidence type="ECO:0000256" key="1">
    <source>
        <dbReference type="ARBA" id="ARBA00011067"/>
    </source>
</evidence>
<dbReference type="PROSITE" id="PS50404">
    <property type="entry name" value="GST_NTER"/>
    <property type="match status" value="1"/>
</dbReference>
<dbReference type="InterPro" id="IPR004045">
    <property type="entry name" value="Glutathione_S-Trfase_N"/>
</dbReference>
<feature type="domain" description="GST N-terminal" evidence="3">
    <location>
        <begin position="23"/>
        <end position="101"/>
    </location>
</feature>
<accession>A0AA88I5H1</accession>
<dbReference type="SFLD" id="SFLDS00019">
    <property type="entry name" value="Glutathione_Transferase_(cytos"/>
    <property type="match status" value="1"/>
</dbReference>